<dbReference type="Pfam" id="PF19481">
    <property type="entry name" value="DUF6017"/>
    <property type="match status" value="1"/>
</dbReference>
<reference evidence="2 3" key="1">
    <citation type="submission" date="2024-03" db="EMBL/GenBank/DDBJ databases">
        <title>Human intestinal bacterial collection.</title>
        <authorList>
            <person name="Pauvert C."/>
            <person name="Hitch T.C.A."/>
            <person name="Clavel T."/>
        </authorList>
    </citation>
    <scope>NUCLEOTIDE SEQUENCE [LARGE SCALE GENOMIC DNA]</scope>
    <source>
        <strain evidence="2 3">CLA-AA-H190</strain>
    </source>
</reference>
<dbReference type="InterPro" id="IPR046059">
    <property type="entry name" value="DUF6017"/>
</dbReference>
<organism evidence="2 3">
    <name type="scientific">Coprococcus intestinihominis</name>
    <dbReference type="NCBI Taxonomy" id="3133154"/>
    <lineage>
        <taxon>Bacteria</taxon>
        <taxon>Bacillati</taxon>
        <taxon>Bacillota</taxon>
        <taxon>Clostridia</taxon>
        <taxon>Lachnospirales</taxon>
        <taxon>Lachnospiraceae</taxon>
        <taxon>Coprococcus</taxon>
    </lineage>
</organism>
<dbReference type="EMBL" id="JBBMEK010000049">
    <property type="protein sequence ID" value="MEQ2364614.1"/>
    <property type="molecule type" value="Genomic_DNA"/>
</dbReference>
<dbReference type="RefSeq" id="WP_287643025.1">
    <property type="nucleotide sequence ID" value="NZ_JBBMEK010000049.1"/>
</dbReference>
<name>A0ABV1B2I8_9FIRM</name>
<dbReference type="Proteomes" id="UP001469749">
    <property type="component" value="Unassembled WGS sequence"/>
</dbReference>
<proteinExistence type="predicted"/>
<sequence length="371" mass="42364">MNGGIYSTGNEIVDENAKLNISGNIIPQVWYRTIIRESGKPNLTAIIILADIVYWYKPTEIRDEGTGQVIGVRKKFKSDLLQRSYQQISEQFGISKKEATNAVVFLEKLGVVRRVFRTISMNGIVVNNVLYLELIVDRLKELTYPEETGAVSSSFENGRRKSKMEEQSPSINIDEEVHFVGERAVPFQSERVTPFKEGAYPLRKTEPWTPKEIPETYCGQTNTEITTKTTVENTPKNTTEIMNEYEDNPILSYQIAEKQFKDQIDYDAIWIDRPYDRKLLNEIVGLAVDVLTSNAKTIRVNQEERPLSVVQGMYKKLDKFSVEYVMDSIKQCTKKANNIRAVLLTALYNATLTANSYISNLFAYHEAIPQT</sequence>
<feature type="domain" description="DUF6017" evidence="1">
    <location>
        <begin position="260"/>
        <end position="363"/>
    </location>
</feature>
<accession>A0ABV1B2I8</accession>
<evidence type="ECO:0000313" key="3">
    <source>
        <dbReference type="Proteomes" id="UP001469749"/>
    </source>
</evidence>
<comment type="caution">
    <text evidence="2">The sequence shown here is derived from an EMBL/GenBank/DDBJ whole genome shotgun (WGS) entry which is preliminary data.</text>
</comment>
<gene>
    <name evidence="2" type="ORF">WMO25_05820</name>
</gene>
<keyword evidence="3" id="KW-1185">Reference proteome</keyword>
<protein>
    <submittedName>
        <fullName evidence="2">DUF6017 domain-containing protein</fullName>
    </submittedName>
</protein>
<evidence type="ECO:0000313" key="2">
    <source>
        <dbReference type="EMBL" id="MEQ2364614.1"/>
    </source>
</evidence>
<evidence type="ECO:0000259" key="1">
    <source>
        <dbReference type="Pfam" id="PF19481"/>
    </source>
</evidence>